<dbReference type="EMBL" id="BAAANT010000005">
    <property type="protein sequence ID" value="GAA2135515.1"/>
    <property type="molecule type" value="Genomic_DNA"/>
</dbReference>
<protein>
    <recommendedName>
        <fullName evidence="3">Cupin domain-containing protein</fullName>
    </recommendedName>
</protein>
<dbReference type="InterPro" id="IPR014710">
    <property type="entry name" value="RmlC-like_jellyroll"/>
</dbReference>
<gene>
    <name evidence="1" type="ORF">GCM10009760_14150</name>
</gene>
<dbReference type="Gene3D" id="2.60.120.10">
    <property type="entry name" value="Jelly Rolls"/>
    <property type="match status" value="1"/>
</dbReference>
<dbReference type="InterPro" id="IPR011051">
    <property type="entry name" value="RmlC_Cupin_sf"/>
</dbReference>
<evidence type="ECO:0000313" key="2">
    <source>
        <dbReference type="Proteomes" id="UP001422759"/>
    </source>
</evidence>
<sequence length="130" mass="13977">MIVADIAHAAVHLGPGTQRIRTRCLARRGMLHSECEAVEHVRLSPGACYELAGRSGTEAAWYVLRGPVALLDCPEQPQRTLDEGDLLLAPDGQGVHLHGGPLGAELLCVTVLPTAVSRELPPRRPDLLDH</sequence>
<comment type="caution">
    <text evidence="1">The sequence shown here is derived from an EMBL/GenBank/DDBJ whole genome shotgun (WGS) entry which is preliminary data.</text>
</comment>
<dbReference type="RefSeq" id="WP_344461874.1">
    <property type="nucleotide sequence ID" value="NZ_BAAANT010000005.1"/>
</dbReference>
<keyword evidence="2" id="KW-1185">Reference proteome</keyword>
<organism evidence="1 2">
    <name type="scientific">Kitasatospora kazusensis</name>
    <dbReference type="NCBI Taxonomy" id="407974"/>
    <lineage>
        <taxon>Bacteria</taxon>
        <taxon>Bacillati</taxon>
        <taxon>Actinomycetota</taxon>
        <taxon>Actinomycetes</taxon>
        <taxon>Kitasatosporales</taxon>
        <taxon>Streptomycetaceae</taxon>
        <taxon>Kitasatospora</taxon>
    </lineage>
</organism>
<proteinExistence type="predicted"/>
<name>A0ABN2Z1V0_9ACTN</name>
<dbReference type="Proteomes" id="UP001422759">
    <property type="component" value="Unassembled WGS sequence"/>
</dbReference>
<evidence type="ECO:0000313" key="1">
    <source>
        <dbReference type="EMBL" id="GAA2135515.1"/>
    </source>
</evidence>
<evidence type="ECO:0008006" key="3">
    <source>
        <dbReference type="Google" id="ProtNLM"/>
    </source>
</evidence>
<dbReference type="SUPFAM" id="SSF51182">
    <property type="entry name" value="RmlC-like cupins"/>
    <property type="match status" value="1"/>
</dbReference>
<reference evidence="1 2" key="1">
    <citation type="journal article" date="2019" name="Int. J. Syst. Evol. Microbiol.">
        <title>The Global Catalogue of Microorganisms (GCM) 10K type strain sequencing project: providing services to taxonomists for standard genome sequencing and annotation.</title>
        <authorList>
            <consortium name="The Broad Institute Genomics Platform"/>
            <consortium name="The Broad Institute Genome Sequencing Center for Infectious Disease"/>
            <person name="Wu L."/>
            <person name="Ma J."/>
        </authorList>
    </citation>
    <scope>NUCLEOTIDE SEQUENCE [LARGE SCALE GENOMIC DNA]</scope>
    <source>
        <strain evidence="1 2">JCM 14560</strain>
    </source>
</reference>
<accession>A0ABN2Z1V0</accession>